<dbReference type="Pfam" id="PF25632">
    <property type="entry name" value="Fusello_VP2_Capsid"/>
    <property type="match status" value="1"/>
</dbReference>
<reference evidence="1 2" key="1">
    <citation type="submission" date="2017-03" db="EMBL/GenBank/DDBJ databases">
        <title>Sulfur activation and transportation mechanism of thermophilic Archaea Acidianus manzaensis YN-25.</title>
        <authorList>
            <person name="Ma Y."/>
            <person name="Yang Y."/>
            <person name="Xia J."/>
        </authorList>
    </citation>
    <scope>NUCLEOTIDE SEQUENCE [LARGE SCALE GENOMIC DNA]</scope>
    <source>
        <strain evidence="1 2">YN-25</strain>
    </source>
</reference>
<evidence type="ECO:0000313" key="1">
    <source>
        <dbReference type="EMBL" id="ARM76438.1"/>
    </source>
</evidence>
<dbReference type="InterPro" id="IPR057843">
    <property type="entry name" value="Fusello_VP2"/>
</dbReference>
<dbReference type="AlphaFoldDB" id="A0A1W6K1M8"/>
<dbReference type="Proteomes" id="UP000193404">
    <property type="component" value="Chromosome"/>
</dbReference>
<sequence>MKRWIQKAIKHKGRVHRYLERLYGKKAFAKDGDIKIKYLDMAIRHVKRSKISEERKRSLLSALYLAKRLKRMRK</sequence>
<dbReference type="KEGG" id="aman:B6F84_10680"/>
<organism evidence="1 2">
    <name type="scientific">Acidianus manzaensis</name>
    <dbReference type="NCBI Taxonomy" id="282676"/>
    <lineage>
        <taxon>Archaea</taxon>
        <taxon>Thermoproteota</taxon>
        <taxon>Thermoprotei</taxon>
        <taxon>Sulfolobales</taxon>
        <taxon>Sulfolobaceae</taxon>
        <taxon>Acidianus</taxon>
    </lineage>
</organism>
<keyword evidence="2" id="KW-1185">Reference proteome</keyword>
<dbReference type="GeneID" id="41591395"/>
<protein>
    <submittedName>
        <fullName evidence="1">Capsid protein VP2</fullName>
    </submittedName>
</protein>
<accession>A0A1W6K1M8</accession>
<name>A0A1W6K1M8_9CREN</name>
<dbReference type="OrthoDB" id="379471at2157"/>
<dbReference type="RefSeq" id="WP_148692226.1">
    <property type="nucleotide sequence ID" value="NZ_CP020477.1"/>
</dbReference>
<dbReference type="EMBL" id="CP020477">
    <property type="protein sequence ID" value="ARM76438.1"/>
    <property type="molecule type" value="Genomic_DNA"/>
</dbReference>
<evidence type="ECO:0000313" key="2">
    <source>
        <dbReference type="Proteomes" id="UP000193404"/>
    </source>
</evidence>
<dbReference type="STRING" id="282676.B6F84_10680"/>
<proteinExistence type="predicted"/>
<gene>
    <name evidence="1" type="ORF">B6F84_10680</name>
</gene>